<dbReference type="SUPFAM" id="SSF103515">
    <property type="entry name" value="Autotransporter"/>
    <property type="match status" value="1"/>
</dbReference>
<dbReference type="PANTHER" id="PTHR43806:SF11">
    <property type="entry name" value="CEREVISIN-RELATED"/>
    <property type="match status" value="1"/>
</dbReference>
<dbReference type="PROSITE" id="PS51892">
    <property type="entry name" value="SUBTILASE"/>
    <property type="match status" value="1"/>
</dbReference>
<sequence>MSKTSYRAMLRIALSSLALGASLSALPVMAQSGATPPPPPSGGYYLANGQRTTDYNAALASWRNDAQFKVDYSKAFLGMEYAYVLGLNGAGQTVGVNDSGVIFNHPSFAGNGKITGFRTDVVAGYSNDGQVNPRLPWQYHGTHVAGTVAGNRMANGVMFGNAYGANILSANTNFAAGDFLWYRDAVIDDLTVSTPRENIVNLASSGKVRIINNSWGVSNSLPYTQSLAAAKAAYAQNLNGFYDPVLKNDVLVVFSAGNDAGAHASIDAVTPLNDLRLRSNWLSVANYRADGTPDPSSSLCGQTATWCVAAPGSQIVSTFNVTSLDGTAIRAKYTRAMYPTIYSATTLAALQNAAVNAWINVLNGYLNRQAAAQRAGVAFDQEAESSFVAQQAVGITLAYGARFVTADPDGYTSRLAGIIANNTDILGLDFSKAVLTKANAQLQADLKQFLTITGPGYGVLTGTSMAAPNVSGFAAVLMSWFPNYNTGLISDILVSSSKDLDGRGVDLKSGWGAPQMDVALRGPTALRQTREVNVPTGGIDVWSNPIQDARDRYSAEVLASFPSDIGGITKRGGGELILTASNSFSGATRVEQGLLTINGALTRSALTAASGGTVGGTGTIASLTAQSGGIVSPGNAGAIGTLTVAGTATLAAGSQYIVDFGASGTSDLLVANRAVLGGGTITLRPLNQVPRYGDSYTVLTTSGGVTGTFGDATSLSAILYPQLSYAANAVNASIAARPYASLAATPVQLAYGRLLDGNRSAYASLAGVYGGLDLQSVATIQGTLESLAPRTETMRRAIGTTATDNMARFYRDRTAALSPDRFQGGSIAMIGKPMEFAANEITMPGQAAMVSDTPTTTLREGVLPENAAIYLAGGYIDGAGAAMPNTAPGGRDRFDGFYVATGIEARVSDAAMLGFGLSYTKIDGKIRLGQSARGELIQGTLYGRLGGSLGPSLDVQTSAGVFQSSTRRTGDFLGTGYDLRARDNALALSAEVGAGYNAGTEALRFGPRVAVRTNRIDFTRTPERGTGPALVYGGDDFLSVQGRAGLQLDGNAQGLRPFASAYYVHDFHDRSDTSFVGFANGTALRVPFAVATQDRDWGELSAGLSYRSGRVTVSVAADTTVERSDVRNQSYRAGLKIAF</sequence>
<comment type="similarity">
    <text evidence="1 7">Belongs to the peptidase S8 family.</text>
</comment>
<evidence type="ECO:0000256" key="3">
    <source>
        <dbReference type="ARBA" id="ARBA00022729"/>
    </source>
</evidence>
<feature type="domain" description="Autotransporter" evidence="9">
    <location>
        <begin position="862"/>
        <end position="1139"/>
    </location>
</feature>
<dbReference type="Gene3D" id="3.40.50.200">
    <property type="entry name" value="Peptidase S8/S53 domain"/>
    <property type="match status" value="2"/>
</dbReference>
<dbReference type="PANTHER" id="PTHR43806">
    <property type="entry name" value="PEPTIDASE S8"/>
    <property type="match status" value="1"/>
</dbReference>
<dbReference type="InterPro" id="IPR022398">
    <property type="entry name" value="Peptidase_S8_His-AS"/>
</dbReference>
<protein>
    <submittedName>
        <fullName evidence="11">S8 family serine peptidase</fullName>
    </submittedName>
</protein>
<dbReference type="GO" id="GO:0004252">
    <property type="term" value="F:serine-type endopeptidase activity"/>
    <property type="evidence" value="ECO:0007669"/>
    <property type="project" value="UniProtKB-UniRule"/>
</dbReference>
<dbReference type="Proteomes" id="UP000557656">
    <property type="component" value="Unassembled WGS sequence"/>
</dbReference>
<dbReference type="InterPro" id="IPR000209">
    <property type="entry name" value="Peptidase_S8/S53_dom"/>
</dbReference>
<evidence type="ECO:0000313" key="13">
    <source>
        <dbReference type="Proteomes" id="UP000557656"/>
    </source>
</evidence>
<dbReference type="InterPro" id="IPR015500">
    <property type="entry name" value="Peptidase_S8_subtilisin-rel"/>
</dbReference>
<keyword evidence="5 7" id="KW-0720">Serine protease</keyword>
<evidence type="ECO:0000313" key="10">
    <source>
        <dbReference type="EMBL" id="NNG51998.1"/>
    </source>
</evidence>
<evidence type="ECO:0000313" key="11">
    <source>
        <dbReference type="EMBL" id="NVP29423.1"/>
    </source>
</evidence>
<dbReference type="SMART" id="SM00869">
    <property type="entry name" value="Autotransporter"/>
    <property type="match status" value="1"/>
</dbReference>
<dbReference type="InterPro" id="IPR050131">
    <property type="entry name" value="Peptidase_S8_subtilisin-like"/>
</dbReference>
<dbReference type="PROSITE" id="PS51208">
    <property type="entry name" value="AUTOTRANSPORTER"/>
    <property type="match status" value="1"/>
</dbReference>
<dbReference type="PROSITE" id="PS00138">
    <property type="entry name" value="SUBTILASE_SER"/>
    <property type="match status" value="1"/>
</dbReference>
<comment type="caution">
    <text evidence="11">The sequence shown here is derived from an EMBL/GenBank/DDBJ whole genome shotgun (WGS) entry which is preliminary data.</text>
</comment>
<dbReference type="InterPro" id="IPR036852">
    <property type="entry name" value="Peptidase_S8/S53_dom_sf"/>
</dbReference>
<evidence type="ECO:0000256" key="4">
    <source>
        <dbReference type="ARBA" id="ARBA00022801"/>
    </source>
</evidence>
<reference evidence="12 13" key="1">
    <citation type="submission" date="2020-05" db="EMBL/GenBank/DDBJ databases">
        <title>Draft Genome Sequences of Sphingomonas sp. Isolated from the International Space Station.</title>
        <authorList>
            <person name="Bijlani S."/>
            <person name="Singh N.K."/>
            <person name="Mason C.E."/>
            <person name="Wang C.C."/>
            <person name="Venkateswaran K."/>
        </authorList>
    </citation>
    <scope>NUCLEOTIDE SEQUENCE [LARGE SCALE GENOMIC DNA]</scope>
    <source>
        <strain evidence="10 13">IIF7SW-B5</strain>
        <strain evidence="11">ISS-IIF7SWP</strain>
    </source>
</reference>
<dbReference type="Pfam" id="PF00082">
    <property type="entry name" value="Peptidase_S8"/>
    <property type="match status" value="2"/>
</dbReference>
<dbReference type="InterPro" id="IPR013425">
    <property type="entry name" value="Autotrns_rpt"/>
</dbReference>
<gene>
    <name evidence="10" type="ORF">HKX05_01365</name>
    <name evidence="11" type="ORF">HLV41_00035</name>
</gene>
<keyword evidence="3 8" id="KW-0732">Signal</keyword>
<dbReference type="InterPro" id="IPR005546">
    <property type="entry name" value="Autotransporte_beta"/>
</dbReference>
<dbReference type="AlphaFoldDB" id="A0A7Y7QRL3"/>
<dbReference type="Pfam" id="PF12951">
    <property type="entry name" value="PATR"/>
    <property type="match status" value="1"/>
</dbReference>
<dbReference type="PRINTS" id="PR00723">
    <property type="entry name" value="SUBTILISIN"/>
</dbReference>
<dbReference type="Gene3D" id="2.40.128.130">
    <property type="entry name" value="Autotransporter beta-domain"/>
    <property type="match status" value="1"/>
</dbReference>
<evidence type="ECO:0000256" key="2">
    <source>
        <dbReference type="ARBA" id="ARBA00022670"/>
    </source>
</evidence>
<dbReference type="NCBIfam" id="TIGR02601">
    <property type="entry name" value="autotrns_rpt"/>
    <property type="match status" value="1"/>
</dbReference>
<keyword evidence="4 7" id="KW-0378">Hydrolase</keyword>
<evidence type="ECO:0000256" key="6">
    <source>
        <dbReference type="PIRSR" id="PIRSR615500-1"/>
    </source>
</evidence>
<feature type="active site" description="Charge relay system" evidence="6 7">
    <location>
        <position position="140"/>
    </location>
</feature>
<keyword evidence="13" id="KW-1185">Reference proteome</keyword>
<dbReference type="InterPro" id="IPR036709">
    <property type="entry name" value="Autotransporte_beta_dom_sf"/>
</dbReference>
<dbReference type="EMBL" id="JABYQV010000001">
    <property type="protein sequence ID" value="NVP29423.1"/>
    <property type="molecule type" value="Genomic_DNA"/>
</dbReference>
<dbReference type="CDD" id="cd04848">
    <property type="entry name" value="Peptidases_S8_Autotransporter_serine_protease_like"/>
    <property type="match status" value="1"/>
</dbReference>
<feature type="signal peptide" evidence="8">
    <location>
        <begin position="1"/>
        <end position="30"/>
    </location>
</feature>
<dbReference type="EMBL" id="JABEOV010000005">
    <property type="protein sequence ID" value="NNG51998.1"/>
    <property type="molecule type" value="Genomic_DNA"/>
</dbReference>
<proteinExistence type="inferred from homology"/>
<evidence type="ECO:0000256" key="8">
    <source>
        <dbReference type="SAM" id="SignalP"/>
    </source>
</evidence>
<dbReference type="RefSeq" id="WP_167348926.1">
    <property type="nucleotide sequence ID" value="NZ_JABEOV010000005.1"/>
</dbReference>
<accession>A0A7Y7QRL3</accession>
<dbReference type="PROSITE" id="PS00137">
    <property type="entry name" value="SUBTILASE_HIS"/>
    <property type="match status" value="1"/>
</dbReference>
<organism evidence="11 12">
    <name type="scientific">Sphingomonas sanguinis</name>
    <dbReference type="NCBI Taxonomy" id="33051"/>
    <lineage>
        <taxon>Bacteria</taxon>
        <taxon>Pseudomonadati</taxon>
        <taxon>Pseudomonadota</taxon>
        <taxon>Alphaproteobacteria</taxon>
        <taxon>Sphingomonadales</taxon>
        <taxon>Sphingomonadaceae</taxon>
        <taxon>Sphingomonas</taxon>
    </lineage>
</organism>
<dbReference type="GeneID" id="78487330"/>
<evidence type="ECO:0000256" key="5">
    <source>
        <dbReference type="ARBA" id="ARBA00022825"/>
    </source>
</evidence>
<dbReference type="InterPro" id="IPR023828">
    <property type="entry name" value="Peptidase_S8_Ser-AS"/>
</dbReference>
<keyword evidence="2 7" id="KW-0645">Protease</keyword>
<feature type="active site" description="Charge relay system" evidence="6 7">
    <location>
        <position position="98"/>
    </location>
</feature>
<evidence type="ECO:0000256" key="7">
    <source>
        <dbReference type="PROSITE-ProRule" id="PRU01240"/>
    </source>
</evidence>
<dbReference type="GO" id="GO:0006508">
    <property type="term" value="P:proteolysis"/>
    <property type="evidence" value="ECO:0007669"/>
    <property type="project" value="UniProtKB-KW"/>
</dbReference>
<dbReference type="Proteomes" id="UP000531581">
    <property type="component" value="Unassembled WGS sequence"/>
</dbReference>
<evidence type="ECO:0000256" key="1">
    <source>
        <dbReference type="ARBA" id="ARBA00011073"/>
    </source>
</evidence>
<feature type="chain" id="PRO_5030645784" evidence="8">
    <location>
        <begin position="31"/>
        <end position="1139"/>
    </location>
</feature>
<dbReference type="InterPro" id="IPR034061">
    <property type="entry name" value="Peptidases_S8_Autotransporter"/>
</dbReference>
<dbReference type="Pfam" id="PF03797">
    <property type="entry name" value="Autotransporter"/>
    <property type="match status" value="1"/>
</dbReference>
<evidence type="ECO:0000259" key="9">
    <source>
        <dbReference type="PROSITE" id="PS51208"/>
    </source>
</evidence>
<name>A0A7Y7QRL3_9SPHN</name>
<evidence type="ECO:0000313" key="12">
    <source>
        <dbReference type="Proteomes" id="UP000531581"/>
    </source>
</evidence>
<feature type="active site" description="Charge relay system" evidence="6 7">
    <location>
        <position position="464"/>
    </location>
</feature>
<dbReference type="SUPFAM" id="SSF52743">
    <property type="entry name" value="Subtilisin-like"/>
    <property type="match status" value="1"/>
</dbReference>